<dbReference type="RefSeq" id="WP_054961837.1">
    <property type="nucleotide sequence ID" value="NZ_LLEI02000043.1"/>
</dbReference>
<dbReference type="EMBL" id="LLEI02000043">
    <property type="protein sequence ID" value="OAJ93346.1"/>
    <property type="molecule type" value="Genomic_DNA"/>
</dbReference>
<evidence type="ECO:0000313" key="1">
    <source>
        <dbReference type="EMBL" id="OAJ93346.1"/>
    </source>
</evidence>
<sequence length="237" mass="25921">MSISGVNPAITNAVSNNLQIDKVNTGEEQKFHLNLGTGKDYTITVDGSGQVSATRDLGHLSKTGRIKNAVVDFFSRAANKNESAFTTRATQIKSEVQKQLTEAIPVQNLVKAAFSQTASDFKNDAQFLKPGTDPSKATFDDVTDANKARLGLENMDSGALEFINQNFSSFIVGKDAIFSRLTDEYLQQAPALAGDQKKLVELRNHCEDLSHKVNAEFNAQFIAPYEQQKGNDLQLSM</sequence>
<dbReference type="Proteomes" id="UP000078406">
    <property type="component" value="Unassembled WGS sequence"/>
</dbReference>
<name>A0A177XYB2_9VIBR</name>
<protein>
    <submittedName>
        <fullName evidence="1">Uncharacterized protein</fullName>
    </submittedName>
</protein>
<evidence type="ECO:0000313" key="2">
    <source>
        <dbReference type="Proteomes" id="UP000078406"/>
    </source>
</evidence>
<proteinExistence type="predicted"/>
<gene>
    <name evidence="1" type="ORF">APB76_15410</name>
</gene>
<organism evidence="1 2">
    <name type="scientific">Vibrio bivalvicida</name>
    <dbReference type="NCBI Taxonomy" id="1276888"/>
    <lineage>
        <taxon>Bacteria</taxon>
        <taxon>Pseudomonadati</taxon>
        <taxon>Pseudomonadota</taxon>
        <taxon>Gammaproteobacteria</taxon>
        <taxon>Vibrionales</taxon>
        <taxon>Vibrionaceae</taxon>
        <taxon>Vibrio</taxon>
        <taxon>Vibrio oreintalis group</taxon>
    </lineage>
</organism>
<accession>A0A177XYB2</accession>
<dbReference type="AlphaFoldDB" id="A0A177XYB2"/>
<comment type="caution">
    <text evidence="1">The sequence shown here is derived from an EMBL/GenBank/DDBJ whole genome shotgun (WGS) entry which is preliminary data.</text>
</comment>
<reference evidence="1 2" key="1">
    <citation type="journal article" date="2016" name="Syst. Appl. Microbiol.">
        <title>Vibrio bivalvicida sp. nov., a novel larval pathogen for bivalve molluscs reared in a hatchery.</title>
        <authorList>
            <person name="Dubert J."/>
            <person name="Romalde J.L."/>
            <person name="Prado S."/>
            <person name="Barja J.L."/>
        </authorList>
    </citation>
    <scope>NUCLEOTIDE SEQUENCE [LARGE SCALE GENOMIC DNA]</scope>
    <source>
        <strain evidence="1 2">605</strain>
    </source>
</reference>